<dbReference type="AlphaFoldDB" id="A0A9Q1D1U5"/>
<dbReference type="InterPro" id="IPR050135">
    <property type="entry name" value="dGTPase-like"/>
</dbReference>
<organism evidence="3 4">
    <name type="scientific">Conger conger</name>
    <name type="common">Conger eel</name>
    <name type="synonym">Muraena conger</name>
    <dbReference type="NCBI Taxonomy" id="82655"/>
    <lineage>
        <taxon>Eukaryota</taxon>
        <taxon>Metazoa</taxon>
        <taxon>Chordata</taxon>
        <taxon>Craniata</taxon>
        <taxon>Vertebrata</taxon>
        <taxon>Euteleostomi</taxon>
        <taxon>Actinopterygii</taxon>
        <taxon>Neopterygii</taxon>
        <taxon>Teleostei</taxon>
        <taxon>Anguilliformes</taxon>
        <taxon>Congridae</taxon>
        <taxon>Conger</taxon>
    </lineage>
</organism>
<dbReference type="SMART" id="SM00471">
    <property type="entry name" value="HDc"/>
    <property type="match status" value="1"/>
</dbReference>
<dbReference type="Gene3D" id="3.30.70.2760">
    <property type="match status" value="1"/>
</dbReference>
<dbReference type="Pfam" id="PF01966">
    <property type="entry name" value="HD"/>
    <property type="match status" value="1"/>
</dbReference>
<dbReference type="EMBL" id="JAFJMO010000015">
    <property type="protein sequence ID" value="KAJ8255897.1"/>
    <property type="molecule type" value="Genomic_DNA"/>
</dbReference>
<dbReference type="GO" id="GO:0045088">
    <property type="term" value="P:regulation of innate immune response"/>
    <property type="evidence" value="ECO:0007669"/>
    <property type="project" value="TreeGrafter"/>
</dbReference>
<gene>
    <name evidence="3" type="ORF">COCON_G00197610</name>
</gene>
<dbReference type="GO" id="GO:0006203">
    <property type="term" value="P:dGTP catabolic process"/>
    <property type="evidence" value="ECO:0007669"/>
    <property type="project" value="TreeGrafter"/>
</dbReference>
<evidence type="ECO:0000259" key="2">
    <source>
        <dbReference type="SMART" id="SM00471"/>
    </source>
</evidence>
<protein>
    <recommendedName>
        <fullName evidence="2">HD/PDEase domain-containing protein</fullName>
    </recommendedName>
</protein>
<comment type="similarity">
    <text evidence="1">Belongs to the SAMHD1 family.</text>
</comment>
<sequence length="378" mass="42461">MAASSISDTGSKVFNDPIHGSIELHPLLVSIIDTPQFQRLRHLKQLGATDFVFPGACHTRFEHSIGVCYLAGELINALKQRQPELNITENDVLCVKIAGLCHDLGMFHSPSVNTSSSYPKQMHETASVQMLDHLIKVNVLEPVMTRHGLNLPEDLVFIKEQIAGPLQNPVPPPGQEAGNLYEMFHTRYGLHRRAYQHKVGNIIATMITEAFVKADKHIKIKGSGGKTFSISSAINDMEAYTKLTDHVFHRILYSSSKDLDGAQTILTNIIFRNLYKYLGQVRPKNPVADTLIINMDYGKKKDNPVNNVYFYTKNGTKGTKISKEQVSLLLPETFAEQLVRVYCKKTSFEPSFEAAKIFKEWCPPFELMDQPGLELMES</sequence>
<dbReference type="GO" id="GO:0005634">
    <property type="term" value="C:nucleus"/>
    <property type="evidence" value="ECO:0007669"/>
    <property type="project" value="TreeGrafter"/>
</dbReference>
<keyword evidence="4" id="KW-1185">Reference proteome</keyword>
<dbReference type="CDD" id="cd00077">
    <property type="entry name" value="HDc"/>
    <property type="match status" value="1"/>
</dbReference>
<evidence type="ECO:0000256" key="1">
    <source>
        <dbReference type="ARBA" id="ARBA00005776"/>
    </source>
</evidence>
<feature type="domain" description="HD/PDEase" evidence="2">
    <location>
        <begin position="56"/>
        <end position="215"/>
    </location>
</feature>
<evidence type="ECO:0000313" key="4">
    <source>
        <dbReference type="Proteomes" id="UP001152803"/>
    </source>
</evidence>
<dbReference type="SUPFAM" id="SSF109604">
    <property type="entry name" value="HD-domain/PDEase-like"/>
    <property type="match status" value="1"/>
</dbReference>
<reference evidence="3" key="1">
    <citation type="journal article" date="2023" name="Science">
        <title>Genome structures resolve the early diversification of teleost fishes.</title>
        <authorList>
            <person name="Parey E."/>
            <person name="Louis A."/>
            <person name="Montfort J."/>
            <person name="Bouchez O."/>
            <person name="Roques C."/>
            <person name="Iampietro C."/>
            <person name="Lluch J."/>
            <person name="Castinel A."/>
            <person name="Donnadieu C."/>
            <person name="Desvignes T."/>
            <person name="Floi Bucao C."/>
            <person name="Jouanno E."/>
            <person name="Wen M."/>
            <person name="Mejri S."/>
            <person name="Dirks R."/>
            <person name="Jansen H."/>
            <person name="Henkel C."/>
            <person name="Chen W.J."/>
            <person name="Zahm M."/>
            <person name="Cabau C."/>
            <person name="Klopp C."/>
            <person name="Thompson A.W."/>
            <person name="Robinson-Rechavi M."/>
            <person name="Braasch I."/>
            <person name="Lecointre G."/>
            <person name="Bobe J."/>
            <person name="Postlethwait J.H."/>
            <person name="Berthelot C."/>
            <person name="Roest Crollius H."/>
            <person name="Guiguen Y."/>
        </authorList>
    </citation>
    <scope>NUCLEOTIDE SEQUENCE</scope>
    <source>
        <strain evidence="3">Concon-B</strain>
    </source>
</reference>
<dbReference type="GO" id="GO:0008832">
    <property type="term" value="F:dGTPase activity"/>
    <property type="evidence" value="ECO:0007669"/>
    <property type="project" value="TreeGrafter"/>
</dbReference>
<comment type="caution">
    <text evidence="3">The sequence shown here is derived from an EMBL/GenBank/DDBJ whole genome shotgun (WGS) entry which is preliminary data.</text>
</comment>
<dbReference type="GO" id="GO:0051607">
    <property type="term" value="P:defense response to virus"/>
    <property type="evidence" value="ECO:0007669"/>
    <property type="project" value="TreeGrafter"/>
</dbReference>
<dbReference type="InterPro" id="IPR006674">
    <property type="entry name" value="HD_domain"/>
</dbReference>
<accession>A0A9Q1D1U5</accession>
<name>A0A9Q1D1U5_CONCO</name>
<dbReference type="OrthoDB" id="9991235at2759"/>
<dbReference type="Gene3D" id="1.10.3210.10">
    <property type="entry name" value="Hypothetical protein af1432"/>
    <property type="match status" value="2"/>
</dbReference>
<dbReference type="Proteomes" id="UP001152803">
    <property type="component" value="Unassembled WGS sequence"/>
</dbReference>
<dbReference type="PANTHER" id="PTHR11373">
    <property type="entry name" value="DEOXYNUCLEOSIDE TRIPHOSPHATE TRIPHOSPHOHYDROLASE"/>
    <property type="match status" value="1"/>
</dbReference>
<dbReference type="PANTHER" id="PTHR11373:SF4">
    <property type="entry name" value="DEOXYNUCLEOSIDE TRIPHOSPHATE TRIPHOSPHOHYDROLASE SAMHD1"/>
    <property type="match status" value="1"/>
</dbReference>
<evidence type="ECO:0000313" key="3">
    <source>
        <dbReference type="EMBL" id="KAJ8255897.1"/>
    </source>
</evidence>
<proteinExistence type="inferred from homology"/>
<dbReference type="InterPro" id="IPR003607">
    <property type="entry name" value="HD/PDEase_dom"/>
</dbReference>